<dbReference type="OrthoDB" id="47392at2"/>
<feature type="signal peptide" evidence="1">
    <location>
        <begin position="1"/>
        <end position="24"/>
    </location>
</feature>
<feature type="chain" id="PRO_5002947658" evidence="1">
    <location>
        <begin position="25"/>
        <end position="137"/>
    </location>
</feature>
<dbReference type="HOGENOM" id="CLU_1862541_0_0_0"/>
<organism evidence="2 3">
    <name type="scientific">Kosmotoga olearia (strain ATCC BAA-1733 / DSM 21960 / TBF 19.5.1)</name>
    <dbReference type="NCBI Taxonomy" id="521045"/>
    <lineage>
        <taxon>Bacteria</taxon>
        <taxon>Thermotogati</taxon>
        <taxon>Thermotogota</taxon>
        <taxon>Thermotogae</taxon>
        <taxon>Kosmotogales</taxon>
        <taxon>Kosmotogaceae</taxon>
        <taxon>Kosmotoga</taxon>
    </lineage>
</organism>
<dbReference type="AlphaFoldDB" id="C5CFZ4"/>
<evidence type="ECO:0000256" key="1">
    <source>
        <dbReference type="SAM" id="SignalP"/>
    </source>
</evidence>
<dbReference type="KEGG" id="kol:Kole_1804"/>
<keyword evidence="3" id="KW-1185">Reference proteome</keyword>
<name>C5CFZ4_KOSOT</name>
<gene>
    <name evidence="2" type="ordered locus">Kole_1804</name>
</gene>
<reference evidence="2 3" key="1">
    <citation type="submission" date="2009-06" db="EMBL/GenBank/DDBJ databases">
        <title>Complete sequence of Thermotogales bacterium TBF 19.5.1.</title>
        <authorList>
            <consortium name="US DOE Joint Genome Institute"/>
            <person name="Lucas S."/>
            <person name="Copeland A."/>
            <person name="Lapidus A."/>
            <person name="Glavina del Rio T."/>
            <person name="Tice H."/>
            <person name="Bruce D."/>
            <person name="Goodwin L."/>
            <person name="Pitluck S."/>
            <person name="Chertkov O."/>
            <person name="Brettin T."/>
            <person name="Detter J.C."/>
            <person name="Han C."/>
            <person name="Schmutz J."/>
            <person name="Larimer F."/>
            <person name="Land M."/>
            <person name="Hauser L."/>
            <person name="Kyrpides N."/>
            <person name="Ovchinnikova G."/>
            <person name="Noll K."/>
        </authorList>
    </citation>
    <scope>NUCLEOTIDE SEQUENCE [LARGE SCALE GENOMIC DNA]</scope>
    <source>
        <strain evidence="3">ATCC BAA-1733 / DSM 21960 / TBF 19.5.1</strain>
    </source>
</reference>
<dbReference type="STRING" id="521045.Kole_1804"/>
<protein>
    <submittedName>
        <fullName evidence="2">Uncharacterized protein</fullName>
    </submittedName>
</protein>
<reference evidence="2 3" key="2">
    <citation type="journal article" date="2011" name="J. Bacteriol.">
        <title>Genome Sequence of Kosmotoga olearia Strain TBF 19.5.1, a Thermophilic Bacterium with a Wide Growth Temperature Range, Isolated from the Troll B Oil Platform in the North Sea.</title>
        <authorList>
            <person name="Swithers K.S."/>
            <person name="Dipippo J.L."/>
            <person name="Bruce D.C."/>
            <person name="Detter C."/>
            <person name="Tapia R."/>
            <person name="Han S."/>
            <person name="Goodwin L.A."/>
            <person name="Han J."/>
            <person name="Woyke T."/>
            <person name="Pitluck S."/>
            <person name="Pennacchio L."/>
            <person name="Nolan M."/>
            <person name="Mikhailova N."/>
            <person name="Land M.L."/>
            <person name="Nesbo C.L."/>
            <person name="Gogarten J.P."/>
            <person name="Noll K.M."/>
        </authorList>
    </citation>
    <scope>NUCLEOTIDE SEQUENCE [LARGE SCALE GENOMIC DNA]</scope>
    <source>
        <strain evidence="3">ATCC BAA-1733 / DSM 21960 / TBF 19.5.1</strain>
    </source>
</reference>
<dbReference type="RefSeq" id="WP_015869132.1">
    <property type="nucleotide sequence ID" value="NC_012785.1"/>
</dbReference>
<keyword evidence="1" id="KW-0732">Signal</keyword>
<dbReference type="EMBL" id="CP001634">
    <property type="protein sequence ID" value="ACR80488.1"/>
    <property type="molecule type" value="Genomic_DNA"/>
</dbReference>
<dbReference type="Proteomes" id="UP000002382">
    <property type="component" value="Chromosome"/>
</dbReference>
<sequence>MKRRLLVIIAIATLLVSFSSVTFADSYDLVIRMVDQANATIETMIEKAIIAANKITEAYDNAVEAAGDNEELIAKLTDAYNKAIQKLGQSLVSSTSAISESVIRTAAIFGVKVECYPVEVVLGNQVFIVDPLRVIDD</sequence>
<accession>C5CFZ4</accession>
<dbReference type="eggNOG" id="ENOG5030M19">
    <property type="taxonomic scope" value="Bacteria"/>
</dbReference>
<proteinExistence type="predicted"/>
<evidence type="ECO:0000313" key="2">
    <source>
        <dbReference type="EMBL" id="ACR80488.1"/>
    </source>
</evidence>
<evidence type="ECO:0000313" key="3">
    <source>
        <dbReference type="Proteomes" id="UP000002382"/>
    </source>
</evidence>